<gene>
    <name evidence="1" type="ORF">B0O95_10525</name>
</gene>
<dbReference type="PANTHER" id="PTHR33609:SF1">
    <property type="entry name" value="TRANSPOSASE"/>
    <property type="match status" value="1"/>
</dbReference>
<proteinExistence type="predicted"/>
<reference evidence="1 2" key="1">
    <citation type="submission" date="2018-01" db="EMBL/GenBank/DDBJ databases">
        <title>Genomic Encyclopedia of Type Strains, Phase III (KMG-III): the genomes of soil and plant-associated and newly described type strains.</title>
        <authorList>
            <person name="Whitman W."/>
        </authorList>
    </citation>
    <scope>NUCLEOTIDE SEQUENCE [LARGE SCALE GENOMIC DNA]</scope>
    <source>
        <strain evidence="1 2">HKI456</strain>
    </source>
</reference>
<dbReference type="Proteomes" id="UP000243096">
    <property type="component" value="Unassembled WGS sequence"/>
</dbReference>
<sequence length="147" mass="16823">MRQHKLSAHQRMAVLDAWKAGDSTLALCKTHGISRATLYLWKQTYTGMSAEAIQRWDALAREHAVLRRQMLREQADRMLLQAVLQALELTVEQKRAMVLWARTMRLSSVSRACQLLRLSRSQFSFDAANDPHAQSKLFCAHADFSPL</sequence>
<keyword evidence="2" id="KW-1185">Reference proteome</keyword>
<evidence type="ECO:0000313" key="2">
    <source>
        <dbReference type="Proteomes" id="UP000243096"/>
    </source>
</evidence>
<dbReference type="AlphaFoldDB" id="A0A2P5KAW1"/>
<dbReference type="InterPro" id="IPR009057">
    <property type="entry name" value="Homeodomain-like_sf"/>
</dbReference>
<dbReference type="SUPFAM" id="SSF46689">
    <property type="entry name" value="Homeodomain-like"/>
    <property type="match status" value="1"/>
</dbReference>
<dbReference type="GO" id="GO:0003677">
    <property type="term" value="F:DNA binding"/>
    <property type="evidence" value="ECO:0007669"/>
    <property type="project" value="InterPro"/>
</dbReference>
<dbReference type="GO" id="GO:0004803">
    <property type="term" value="F:transposase activity"/>
    <property type="evidence" value="ECO:0007669"/>
    <property type="project" value="InterPro"/>
</dbReference>
<dbReference type="EMBL" id="PRDW01000005">
    <property type="protein sequence ID" value="PPB83844.1"/>
    <property type="molecule type" value="Genomic_DNA"/>
</dbReference>
<evidence type="ECO:0000313" key="1">
    <source>
        <dbReference type="EMBL" id="PPB83844.1"/>
    </source>
</evidence>
<dbReference type="Pfam" id="PF01527">
    <property type="entry name" value="HTH_Tnp_1"/>
    <property type="match status" value="1"/>
</dbReference>
<dbReference type="PANTHER" id="PTHR33609">
    <property type="entry name" value="LOW CALCIUM RESPONSE LOCUS PROTEIN S"/>
    <property type="match status" value="1"/>
</dbReference>
<dbReference type="InterPro" id="IPR002514">
    <property type="entry name" value="Transposase_8"/>
</dbReference>
<name>A0A2P5KAW1_9BURK</name>
<protein>
    <submittedName>
        <fullName evidence="1">Transposase</fullName>
    </submittedName>
</protein>
<dbReference type="OrthoDB" id="9816028at2"/>
<dbReference type="GO" id="GO:0006313">
    <property type="term" value="P:DNA transposition"/>
    <property type="evidence" value="ECO:0007669"/>
    <property type="project" value="InterPro"/>
</dbReference>
<accession>A0A2P5KAW1</accession>
<dbReference type="InterPro" id="IPR052546">
    <property type="entry name" value="Transposase_8_domain"/>
</dbReference>
<organism evidence="1 2">
    <name type="scientific">Mycetohabitans endofungorum</name>
    <dbReference type="NCBI Taxonomy" id="417203"/>
    <lineage>
        <taxon>Bacteria</taxon>
        <taxon>Pseudomonadati</taxon>
        <taxon>Pseudomonadota</taxon>
        <taxon>Betaproteobacteria</taxon>
        <taxon>Burkholderiales</taxon>
        <taxon>Burkholderiaceae</taxon>
        <taxon>Mycetohabitans</taxon>
    </lineage>
</organism>
<comment type="caution">
    <text evidence="1">The sequence shown here is derived from an EMBL/GenBank/DDBJ whole genome shotgun (WGS) entry which is preliminary data.</text>
</comment>
<dbReference type="RefSeq" id="WP_104077137.1">
    <property type="nucleotide sequence ID" value="NZ_CP062178.1"/>
</dbReference>